<organism evidence="1 2">
    <name type="scientific">Williamwhitmania taraxaci</name>
    <dbReference type="NCBI Taxonomy" id="1640674"/>
    <lineage>
        <taxon>Bacteria</taxon>
        <taxon>Pseudomonadati</taxon>
        <taxon>Bacteroidota</taxon>
        <taxon>Bacteroidia</taxon>
        <taxon>Bacteroidales</taxon>
        <taxon>Williamwhitmaniaceae</taxon>
        <taxon>Williamwhitmania</taxon>
    </lineage>
</organism>
<dbReference type="STRING" id="1640674.SAMN05216323_100650"/>
<dbReference type="AlphaFoldDB" id="A0A1G6H395"/>
<dbReference type="Proteomes" id="UP000199452">
    <property type="component" value="Unassembled WGS sequence"/>
</dbReference>
<dbReference type="Gene3D" id="3.10.450.50">
    <property type="match status" value="1"/>
</dbReference>
<keyword evidence="2" id="KW-1185">Reference proteome</keyword>
<reference evidence="1 2" key="1">
    <citation type="submission" date="2016-09" db="EMBL/GenBank/DDBJ databases">
        <authorList>
            <person name="Capua I."/>
            <person name="De Benedictis P."/>
            <person name="Joannis T."/>
            <person name="Lombin L.H."/>
            <person name="Cattoli G."/>
        </authorList>
    </citation>
    <scope>NUCLEOTIDE SEQUENCE [LARGE SCALE GENOMIC DNA]</scope>
    <source>
        <strain evidence="1 2">A7P-90m</strain>
    </source>
</reference>
<evidence type="ECO:0008006" key="3">
    <source>
        <dbReference type="Google" id="ProtNLM"/>
    </source>
</evidence>
<dbReference type="SUPFAM" id="SSF54427">
    <property type="entry name" value="NTF2-like"/>
    <property type="match status" value="1"/>
</dbReference>
<name>A0A1G6H395_9BACT</name>
<accession>A0A1G6H395</accession>
<evidence type="ECO:0000313" key="1">
    <source>
        <dbReference type="EMBL" id="SDB88624.1"/>
    </source>
</evidence>
<protein>
    <recommendedName>
        <fullName evidence="3">SnoaL-like domain-containing protein</fullName>
    </recommendedName>
</protein>
<dbReference type="OrthoDB" id="1119084at2"/>
<sequence>MKTPILITAMAIVVITSCQMQNQSEKREQFKKEIVAAEHAFAQMVKEKGLKEAFSFFAADSAVLNRSDVIHKGKEAISALYSNSSGLQNVTLTWTPDYVDVSSSGDLGYTYGKYQYSGIDSFGKTVVSTGIFHTV</sequence>
<proteinExistence type="predicted"/>
<gene>
    <name evidence="1" type="ORF">SAMN05216323_100650</name>
</gene>
<dbReference type="RefSeq" id="WP_125869744.1">
    <property type="nucleotide sequence ID" value="NZ_FMYP01000006.1"/>
</dbReference>
<evidence type="ECO:0000313" key="2">
    <source>
        <dbReference type="Proteomes" id="UP000199452"/>
    </source>
</evidence>
<dbReference type="InterPro" id="IPR032710">
    <property type="entry name" value="NTF2-like_dom_sf"/>
</dbReference>
<dbReference type="PROSITE" id="PS51257">
    <property type="entry name" value="PROKAR_LIPOPROTEIN"/>
    <property type="match status" value="1"/>
</dbReference>
<dbReference type="EMBL" id="FMYP01000006">
    <property type="protein sequence ID" value="SDB88624.1"/>
    <property type="molecule type" value="Genomic_DNA"/>
</dbReference>